<dbReference type="Gene3D" id="1.20.120.620">
    <property type="entry name" value="Backbone structure of the membrane domain of e. Coli histidine kinase receptor kdpd"/>
    <property type="match status" value="1"/>
</dbReference>
<dbReference type="Pfam" id="PF00582">
    <property type="entry name" value="Usp"/>
    <property type="match status" value="1"/>
</dbReference>
<dbReference type="PROSITE" id="PS50109">
    <property type="entry name" value="HIS_KIN"/>
    <property type="match status" value="1"/>
</dbReference>
<dbReference type="CDD" id="cd00075">
    <property type="entry name" value="HATPase"/>
    <property type="match status" value="1"/>
</dbReference>
<evidence type="ECO:0000256" key="13">
    <source>
        <dbReference type="SAM" id="Phobius"/>
    </source>
</evidence>
<keyword evidence="8 15" id="KW-0418">Kinase</keyword>
<dbReference type="OrthoDB" id="9806130at2"/>
<dbReference type="InterPro" id="IPR027417">
    <property type="entry name" value="P-loop_NTPase"/>
</dbReference>
<dbReference type="Gene3D" id="3.30.565.10">
    <property type="entry name" value="Histidine kinase-like ATPase, C-terminal domain"/>
    <property type="match status" value="1"/>
</dbReference>
<dbReference type="PRINTS" id="PR00344">
    <property type="entry name" value="BCTRLSENSOR"/>
</dbReference>
<dbReference type="Gene3D" id="3.30.450.40">
    <property type="match status" value="1"/>
</dbReference>
<feature type="transmembrane region" description="Helical" evidence="13">
    <location>
        <begin position="479"/>
        <end position="499"/>
    </location>
</feature>
<evidence type="ECO:0000256" key="3">
    <source>
        <dbReference type="ARBA" id="ARBA00012438"/>
    </source>
</evidence>
<dbReference type="FunFam" id="3.40.50.300:FF:000483">
    <property type="entry name" value="Sensor histidine kinase KdpD"/>
    <property type="match status" value="1"/>
</dbReference>
<dbReference type="eggNOG" id="COG2205">
    <property type="taxonomic scope" value="Bacteria"/>
</dbReference>
<keyword evidence="5" id="KW-0808">Transferase</keyword>
<evidence type="ECO:0000256" key="12">
    <source>
        <dbReference type="ARBA" id="ARBA00023136"/>
    </source>
</evidence>
<dbReference type="KEGG" id="rva:Rvan_3284"/>
<dbReference type="GO" id="GO:0005737">
    <property type="term" value="C:cytoplasm"/>
    <property type="evidence" value="ECO:0007669"/>
    <property type="project" value="UniProtKB-ARBA"/>
</dbReference>
<dbReference type="Pfam" id="PF13493">
    <property type="entry name" value="DUF4118"/>
    <property type="match status" value="1"/>
</dbReference>
<name>E3I288_RHOVT</name>
<keyword evidence="11" id="KW-0902">Two-component regulatory system</keyword>
<reference evidence="16" key="1">
    <citation type="journal article" date="2011" name="J. Bacteriol.">
        <title>Genome sequences of eight morphologically diverse alphaproteobacteria.</title>
        <authorList>
            <consortium name="US DOE Joint Genome Institute"/>
            <person name="Brown P.J."/>
            <person name="Kysela D.T."/>
            <person name="Buechlein A."/>
            <person name="Hemmerich C."/>
            <person name="Brun Y.V."/>
        </authorList>
    </citation>
    <scope>NUCLEOTIDE SEQUENCE [LARGE SCALE GENOMIC DNA]</scope>
    <source>
        <strain evidence="16">ATCC 17100 / ATH 3.1.1 / DSM 162 / LMG 4299</strain>
    </source>
</reference>
<dbReference type="CDD" id="cd00082">
    <property type="entry name" value="HisKA"/>
    <property type="match status" value="1"/>
</dbReference>
<keyword evidence="9" id="KW-0067">ATP-binding</keyword>
<feature type="transmembrane region" description="Helical" evidence="13">
    <location>
        <begin position="433"/>
        <end position="459"/>
    </location>
</feature>
<comment type="subcellular location">
    <subcellularLocation>
        <location evidence="2">Membrane</location>
        <topology evidence="2">Multi-pass membrane protein</topology>
    </subcellularLocation>
</comment>
<dbReference type="RefSeq" id="WP_013420833.1">
    <property type="nucleotide sequence ID" value="NC_014664.1"/>
</dbReference>
<dbReference type="CDD" id="cd01987">
    <property type="entry name" value="USP_KdpD-like"/>
    <property type="match status" value="1"/>
</dbReference>
<dbReference type="Pfam" id="PF00512">
    <property type="entry name" value="HisKA"/>
    <property type="match status" value="1"/>
</dbReference>
<dbReference type="GO" id="GO:0000155">
    <property type="term" value="F:phosphorelay sensor kinase activity"/>
    <property type="evidence" value="ECO:0007669"/>
    <property type="project" value="InterPro"/>
</dbReference>
<accession>E3I288</accession>
<dbReference type="SUPFAM" id="SSF55874">
    <property type="entry name" value="ATPase domain of HSP90 chaperone/DNA topoisomerase II/histidine kinase"/>
    <property type="match status" value="1"/>
</dbReference>
<dbReference type="InterPro" id="IPR003018">
    <property type="entry name" value="GAF"/>
</dbReference>
<organism evidence="15 16">
    <name type="scientific">Rhodomicrobium vannielii (strain ATCC 17100 / DSM 162 / LMG 4299 / NCIMB 10020 / ATH 3.1.1)</name>
    <dbReference type="NCBI Taxonomy" id="648757"/>
    <lineage>
        <taxon>Bacteria</taxon>
        <taxon>Pseudomonadati</taxon>
        <taxon>Pseudomonadota</taxon>
        <taxon>Alphaproteobacteria</taxon>
        <taxon>Hyphomicrobiales</taxon>
        <taxon>Hyphomicrobiaceae</taxon>
        <taxon>Rhodomicrobium</taxon>
    </lineage>
</organism>
<dbReference type="InterPro" id="IPR003852">
    <property type="entry name" value="Sig_transdc_His_kinase_KdpD_N"/>
</dbReference>
<keyword evidence="10 13" id="KW-1133">Transmembrane helix</keyword>
<dbReference type="SUPFAM" id="SSF47384">
    <property type="entry name" value="Homodimeric domain of signal transducing histidine kinase"/>
    <property type="match status" value="1"/>
</dbReference>
<evidence type="ECO:0000313" key="16">
    <source>
        <dbReference type="Proteomes" id="UP000001399"/>
    </source>
</evidence>
<dbReference type="InterPro" id="IPR003661">
    <property type="entry name" value="HisK_dim/P_dom"/>
</dbReference>
<sequence length="905" mass="98407">MADARETNRPSPDALLELARNENRGRLKIFLGAAPGVGKTYEMLLSARAKCTEGADVVVGVVETHGRPETAALLAGYEIVPRRPVTYKGRIIEEMDLDAVLARRPQVALVDELAHTNAPGSRHPKRYMDVEELLAAGIDVYTTLNIQHVDSLNDVVAQITRIRVQETVPDSVLDKADDIEVIDLAPDELIQRLREGKVYVPEQARRALQHYFSPGNLTALRELALRRTAQRVDEQLLTHMKAHAIEGPWAAGDRVLVCISEDPRSAGLVRYTKRLADRLRAPWTALYIETLRSQDLSIAERDRIADTLRLAERLGGVAATLPGRGRVADDVMDFARSNNVTQIVIGKSERSRWFEALYGSVVHDLVRRSANISVHVIAGDALNKETIPRKTVRTATSSDASALGYVAAIVATAGAVLAARLAQPYLGAETIPLMFLMGVLGIAYYFGLGASLFAAIAAMLSYNFFFIPPLYTFTIADPINISALFFFLFTALAVSNLTARVRRQAELARNRAAITSALYAFSKNLASNATFDDLLWAAVSQIATSLKADVVILLPETSGQLNVAAAFPPGDMIEDSDVGAAKWSLDNGFAAGRGADTLPGARRLFLPLRTGRGVIGVVGLGPGLRSDILLTPDERRLLDALMDQTAVAIERIKLAKEMDDARVAAEAERLRGALLTSLSHDLRTPLASILGAANSLREYDELFDAQAKSDLVLTIEEEAQRMSRFVANLLDMMRLESGAVKLRREPVDVTEILGAAVRRTAPLLKHCTVEFDIERDLPLLNLDPVLMEQVFVNLLDNAGKYAPPGSTITLRARTVGSSVRICVMDEGPGIPEDKLSLVFEKFHRADNGDRQRAGTGLGLAICRGFVEAMGGAISAANRSDRTGAILAISFPASSTVRLPHERSVT</sequence>
<keyword evidence="4" id="KW-0597">Phosphoprotein</keyword>
<dbReference type="Gene3D" id="3.40.50.300">
    <property type="entry name" value="P-loop containing nucleotide triphosphate hydrolases"/>
    <property type="match status" value="1"/>
</dbReference>
<dbReference type="InterPro" id="IPR003594">
    <property type="entry name" value="HATPase_dom"/>
</dbReference>
<evidence type="ECO:0000256" key="9">
    <source>
        <dbReference type="ARBA" id="ARBA00022840"/>
    </source>
</evidence>
<feature type="transmembrane region" description="Helical" evidence="13">
    <location>
        <begin position="402"/>
        <end position="421"/>
    </location>
</feature>
<proteinExistence type="predicted"/>
<dbReference type="InterPro" id="IPR036097">
    <property type="entry name" value="HisK_dim/P_sf"/>
</dbReference>
<keyword evidence="6 13" id="KW-0812">Transmembrane</keyword>
<protein>
    <recommendedName>
        <fullName evidence="3">histidine kinase</fullName>
        <ecNumber evidence="3">2.7.13.3</ecNumber>
    </recommendedName>
</protein>
<dbReference type="SMART" id="SM00387">
    <property type="entry name" value="HATPase_c"/>
    <property type="match status" value="1"/>
</dbReference>
<keyword evidence="7" id="KW-0547">Nucleotide-binding</keyword>
<dbReference type="STRING" id="648757.Rvan_3284"/>
<evidence type="ECO:0000256" key="5">
    <source>
        <dbReference type="ARBA" id="ARBA00022679"/>
    </source>
</evidence>
<keyword evidence="12 13" id="KW-0472">Membrane</keyword>
<dbReference type="InterPro" id="IPR036890">
    <property type="entry name" value="HATPase_C_sf"/>
</dbReference>
<dbReference type="Gene3D" id="3.40.50.620">
    <property type="entry name" value="HUPs"/>
    <property type="match status" value="1"/>
</dbReference>
<evidence type="ECO:0000259" key="14">
    <source>
        <dbReference type="PROSITE" id="PS50109"/>
    </source>
</evidence>
<dbReference type="Pfam" id="PF13492">
    <property type="entry name" value="GAF_3"/>
    <property type="match status" value="1"/>
</dbReference>
<dbReference type="AlphaFoldDB" id="E3I288"/>
<dbReference type="Pfam" id="PF02518">
    <property type="entry name" value="HATPase_c"/>
    <property type="match status" value="1"/>
</dbReference>
<dbReference type="Proteomes" id="UP000001399">
    <property type="component" value="Chromosome"/>
</dbReference>
<dbReference type="HOGENOM" id="CLU_000445_113_1_5"/>
<dbReference type="SUPFAM" id="SSF52402">
    <property type="entry name" value="Adenine nucleotide alpha hydrolases-like"/>
    <property type="match status" value="1"/>
</dbReference>
<dbReference type="PANTHER" id="PTHR45569">
    <property type="entry name" value="SENSOR PROTEIN KDPD"/>
    <property type="match status" value="1"/>
</dbReference>
<evidence type="ECO:0000256" key="6">
    <source>
        <dbReference type="ARBA" id="ARBA00022692"/>
    </source>
</evidence>
<dbReference type="EC" id="2.7.13.3" evidence="3"/>
<dbReference type="InterPro" id="IPR004358">
    <property type="entry name" value="Sig_transdc_His_kin-like_C"/>
</dbReference>
<dbReference type="SUPFAM" id="SSF55781">
    <property type="entry name" value="GAF domain-like"/>
    <property type="match status" value="1"/>
</dbReference>
<dbReference type="Gene3D" id="1.10.287.130">
    <property type="match status" value="1"/>
</dbReference>
<evidence type="ECO:0000256" key="8">
    <source>
        <dbReference type="ARBA" id="ARBA00022777"/>
    </source>
</evidence>
<dbReference type="Pfam" id="PF02702">
    <property type="entry name" value="KdpD"/>
    <property type="match status" value="1"/>
</dbReference>
<evidence type="ECO:0000256" key="4">
    <source>
        <dbReference type="ARBA" id="ARBA00022553"/>
    </source>
</evidence>
<evidence type="ECO:0000256" key="11">
    <source>
        <dbReference type="ARBA" id="ARBA00023012"/>
    </source>
</evidence>
<evidence type="ECO:0000256" key="10">
    <source>
        <dbReference type="ARBA" id="ARBA00022989"/>
    </source>
</evidence>
<feature type="domain" description="Histidine kinase" evidence="14">
    <location>
        <begin position="677"/>
        <end position="894"/>
    </location>
</feature>
<evidence type="ECO:0000256" key="1">
    <source>
        <dbReference type="ARBA" id="ARBA00000085"/>
    </source>
</evidence>
<evidence type="ECO:0000256" key="7">
    <source>
        <dbReference type="ARBA" id="ARBA00022741"/>
    </source>
</evidence>
<dbReference type="InterPro" id="IPR038318">
    <property type="entry name" value="KdpD_sf"/>
</dbReference>
<dbReference type="InterPro" id="IPR006016">
    <property type="entry name" value="UspA"/>
</dbReference>
<dbReference type="InterPro" id="IPR014729">
    <property type="entry name" value="Rossmann-like_a/b/a_fold"/>
</dbReference>
<comment type="catalytic activity">
    <reaction evidence="1">
        <text>ATP + protein L-histidine = ADP + protein N-phospho-L-histidine.</text>
        <dbReference type="EC" id="2.7.13.3"/>
    </reaction>
</comment>
<dbReference type="InterPro" id="IPR052023">
    <property type="entry name" value="Histidine_kinase_KdpD"/>
</dbReference>
<dbReference type="InterPro" id="IPR029016">
    <property type="entry name" value="GAF-like_dom_sf"/>
</dbReference>
<dbReference type="InterPro" id="IPR025201">
    <property type="entry name" value="KdpD_TM"/>
</dbReference>
<keyword evidence="16" id="KW-1185">Reference proteome</keyword>
<gene>
    <name evidence="15" type="ordered locus">Rvan_3284</name>
</gene>
<dbReference type="PANTHER" id="PTHR45569:SF1">
    <property type="entry name" value="SENSOR PROTEIN KDPD"/>
    <property type="match status" value="1"/>
</dbReference>
<dbReference type="GO" id="GO:0005524">
    <property type="term" value="F:ATP binding"/>
    <property type="evidence" value="ECO:0007669"/>
    <property type="project" value="UniProtKB-KW"/>
</dbReference>
<evidence type="ECO:0000313" key="15">
    <source>
        <dbReference type="EMBL" id="ADP72475.1"/>
    </source>
</evidence>
<evidence type="ECO:0000256" key="2">
    <source>
        <dbReference type="ARBA" id="ARBA00004141"/>
    </source>
</evidence>
<dbReference type="EMBL" id="CP002292">
    <property type="protein sequence ID" value="ADP72475.1"/>
    <property type="molecule type" value="Genomic_DNA"/>
</dbReference>
<dbReference type="InterPro" id="IPR005467">
    <property type="entry name" value="His_kinase_dom"/>
</dbReference>
<dbReference type="GO" id="GO:0005886">
    <property type="term" value="C:plasma membrane"/>
    <property type="evidence" value="ECO:0007669"/>
    <property type="project" value="TreeGrafter"/>
</dbReference>
<dbReference type="SMART" id="SM00388">
    <property type="entry name" value="HisKA"/>
    <property type="match status" value="1"/>
</dbReference>